<evidence type="ECO:0000256" key="4">
    <source>
        <dbReference type="ARBA" id="ARBA00022741"/>
    </source>
</evidence>
<dbReference type="EnsemblPlants" id="AET1Gv21007400.5">
    <property type="protein sequence ID" value="AET1Gv21007400.5"/>
    <property type="gene ID" value="AET1Gv21007400"/>
</dbReference>
<name>A0A453A1R5_AEGTS</name>
<keyword evidence="4" id="KW-0547">Nucleotide-binding</keyword>
<dbReference type="AlphaFoldDB" id="A0A453A1R5"/>
<keyword evidence="5" id="KW-0611">Plant defense</keyword>
<dbReference type="Proteomes" id="UP000015105">
    <property type="component" value="Chromosome 1D"/>
</dbReference>
<reference evidence="8" key="5">
    <citation type="journal article" date="2021" name="G3 (Bethesda)">
        <title>Aegilops tauschii genome assembly Aet v5.0 features greater sequence contiguity and improved annotation.</title>
        <authorList>
            <person name="Wang L."/>
            <person name="Zhu T."/>
            <person name="Rodriguez J.C."/>
            <person name="Deal K.R."/>
            <person name="Dubcovsky J."/>
            <person name="McGuire P.E."/>
            <person name="Lux T."/>
            <person name="Spannagl M."/>
            <person name="Mayer K.F.X."/>
            <person name="Baldrich P."/>
            <person name="Meyers B.C."/>
            <person name="Huo N."/>
            <person name="Gu Y.Q."/>
            <person name="Zhou H."/>
            <person name="Devos K.M."/>
            <person name="Bennetzen J.L."/>
            <person name="Unver T."/>
            <person name="Budak H."/>
            <person name="Gulick P.J."/>
            <person name="Galiba G."/>
            <person name="Kalapos B."/>
            <person name="Nelson D.R."/>
            <person name="Li P."/>
            <person name="You F.M."/>
            <person name="Luo M.C."/>
            <person name="Dvorak J."/>
        </authorList>
    </citation>
    <scope>NUCLEOTIDE SEQUENCE [LARGE SCALE GENOMIC DNA]</scope>
    <source>
        <strain evidence="8">cv. AL8/78</strain>
    </source>
</reference>
<protein>
    <recommendedName>
        <fullName evidence="7">Disease resistance N-terminal domain-containing protein</fullName>
    </recommendedName>
</protein>
<dbReference type="Gene3D" id="1.20.5.4130">
    <property type="match status" value="1"/>
</dbReference>
<sequence length="158" mass="18077">MSLSVSVTMGVMRPLLGKLAALAGGEYSKLKGVKKQASFLEKELSAMNAALEKMELMDELDPVARDWRDHVREMSYDMENCIDDFVHQFGGGNAKLGFMKKTARSLKMLGQRHRIADRMEELKTLALEANERRIRYVSIRFLEQFFRFPTVCVTILLL</sequence>
<organism evidence="8 9">
    <name type="scientific">Aegilops tauschii subsp. strangulata</name>
    <name type="common">Goatgrass</name>
    <dbReference type="NCBI Taxonomy" id="200361"/>
    <lineage>
        <taxon>Eukaryota</taxon>
        <taxon>Viridiplantae</taxon>
        <taxon>Streptophyta</taxon>
        <taxon>Embryophyta</taxon>
        <taxon>Tracheophyta</taxon>
        <taxon>Spermatophyta</taxon>
        <taxon>Magnoliopsida</taxon>
        <taxon>Liliopsida</taxon>
        <taxon>Poales</taxon>
        <taxon>Poaceae</taxon>
        <taxon>BOP clade</taxon>
        <taxon>Pooideae</taxon>
        <taxon>Triticodae</taxon>
        <taxon>Triticeae</taxon>
        <taxon>Triticinae</taxon>
        <taxon>Aegilops</taxon>
    </lineage>
</organism>
<evidence type="ECO:0000256" key="2">
    <source>
        <dbReference type="ARBA" id="ARBA00022614"/>
    </source>
</evidence>
<keyword evidence="9" id="KW-1185">Reference proteome</keyword>
<keyword evidence="6" id="KW-0175">Coiled coil</keyword>
<comment type="similarity">
    <text evidence="1">Belongs to the disease resistance NB-LRR family.</text>
</comment>
<accession>A0A453A1R5</accession>
<evidence type="ECO:0000313" key="9">
    <source>
        <dbReference type="Proteomes" id="UP000015105"/>
    </source>
</evidence>
<proteinExistence type="inferred from homology"/>
<dbReference type="GO" id="GO:0000166">
    <property type="term" value="F:nucleotide binding"/>
    <property type="evidence" value="ECO:0007669"/>
    <property type="project" value="UniProtKB-KW"/>
</dbReference>
<dbReference type="Gramene" id="AET1Gv21007400.5">
    <property type="protein sequence ID" value="AET1Gv21007400.5"/>
    <property type="gene ID" value="AET1Gv21007400"/>
</dbReference>
<dbReference type="CDD" id="cd14798">
    <property type="entry name" value="RX-CC_like"/>
    <property type="match status" value="1"/>
</dbReference>
<evidence type="ECO:0000256" key="1">
    <source>
        <dbReference type="ARBA" id="ARBA00008894"/>
    </source>
</evidence>
<evidence type="ECO:0000256" key="3">
    <source>
        <dbReference type="ARBA" id="ARBA00022737"/>
    </source>
</evidence>
<reference evidence="9" key="2">
    <citation type="journal article" date="2017" name="Nat. Plants">
        <title>The Aegilops tauschii genome reveals multiple impacts of transposons.</title>
        <authorList>
            <person name="Zhao G."/>
            <person name="Zou C."/>
            <person name="Li K."/>
            <person name="Wang K."/>
            <person name="Li T."/>
            <person name="Gao L."/>
            <person name="Zhang X."/>
            <person name="Wang H."/>
            <person name="Yang Z."/>
            <person name="Liu X."/>
            <person name="Jiang W."/>
            <person name="Mao L."/>
            <person name="Kong X."/>
            <person name="Jiao Y."/>
            <person name="Jia J."/>
        </authorList>
    </citation>
    <scope>NUCLEOTIDE SEQUENCE [LARGE SCALE GENOMIC DNA]</scope>
    <source>
        <strain evidence="9">cv. AL8/78</strain>
    </source>
</reference>
<reference evidence="8" key="4">
    <citation type="submission" date="2019-03" db="UniProtKB">
        <authorList>
            <consortium name="EnsemblPlants"/>
        </authorList>
    </citation>
    <scope>IDENTIFICATION</scope>
</reference>
<reference evidence="9" key="1">
    <citation type="journal article" date="2014" name="Science">
        <title>Ancient hybridizations among the ancestral genomes of bread wheat.</title>
        <authorList>
            <consortium name="International Wheat Genome Sequencing Consortium,"/>
            <person name="Marcussen T."/>
            <person name="Sandve S.R."/>
            <person name="Heier L."/>
            <person name="Spannagl M."/>
            <person name="Pfeifer M."/>
            <person name="Jakobsen K.S."/>
            <person name="Wulff B.B."/>
            <person name="Steuernagel B."/>
            <person name="Mayer K.F."/>
            <person name="Olsen O.A."/>
        </authorList>
    </citation>
    <scope>NUCLEOTIDE SEQUENCE [LARGE SCALE GENOMIC DNA]</scope>
    <source>
        <strain evidence="9">cv. AL8/78</strain>
    </source>
</reference>
<reference evidence="8" key="3">
    <citation type="journal article" date="2017" name="Nature">
        <title>Genome sequence of the progenitor of the wheat D genome Aegilops tauschii.</title>
        <authorList>
            <person name="Luo M.C."/>
            <person name="Gu Y.Q."/>
            <person name="Puiu D."/>
            <person name="Wang H."/>
            <person name="Twardziok S.O."/>
            <person name="Deal K.R."/>
            <person name="Huo N."/>
            <person name="Zhu T."/>
            <person name="Wang L."/>
            <person name="Wang Y."/>
            <person name="McGuire P.E."/>
            <person name="Liu S."/>
            <person name="Long H."/>
            <person name="Ramasamy R.K."/>
            <person name="Rodriguez J.C."/>
            <person name="Van S.L."/>
            <person name="Yuan L."/>
            <person name="Wang Z."/>
            <person name="Xia Z."/>
            <person name="Xiao L."/>
            <person name="Anderson O.D."/>
            <person name="Ouyang S."/>
            <person name="Liang Y."/>
            <person name="Zimin A.V."/>
            <person name="Pertea G."/>
            <person name="Qi P."/>
            <person name="Bennetzen J.L."/>
            <person name="Dai X."/>
            <person name="Dawson M.W."/>
            <person name="Muller H.G."/>
            <person name="Kugler K."/>
            <person name="Rivarola-Duarte L."/>
            <person name="Spannagl M."/>
            <person name="Mayer K.F.X."/>
            <person name="Lu F.H."/>
            <person name="Bevan M.W."/>
            <person name="Leroy P."/>
            <person name="Li P."/>
            <person name="You F.M."/>
            <person name="Sun Q."/>
            <person name="Liu Z."/>
            <person name="Lyons E."/>
            <person name="Wicker T."/>
            <person name="Salzberg S.L."/>
            <person name="Devos K.M."/>
            <person name="Dvorak J."/>
        </authorList>
    </citation>
    <scope>NUCLEOTIDE SEQUENCE [LARGE SCALE GENOMIC DNA]</scope>
    <source>
        <strain evidence="8">cv. AL8/78</strain>
    </source>
</reference>
<evidence type="ECO:0000313" key="8">
    <source>
        <dbReference type="EnsemblPlants" id="AET1Gv21007400.5"/>
    </source>
</evidence>
<feature type="coiled-coil region" evidence="6">
    <location>
        <begin position="30"/>
        <end position="57"/>
    </location>
</feature>
<dbReference type="PANTHER" id="PTHR19338">
    <property type="entry name" value="TRANSLOCASE OF INNER MITOCHONDRIAL MEMBRANE 13 HOMOLOG"/>
    <property type="match status" value="1"/>
</dbReference>
<dbReference type="InterPro" id="IPR038005">
    <property type="entry name" value="RX-like_CC"/>
</dbReference>
<evidence type="ECO:0000256" key="6">
    <source>
        <dbReference type="SAM" id="Coils"/>
    </source>
</evidence>
<dbReference type="InterPro" id="IPR041118">
    <property type="entry name" value="Rx_N"/>
</dbReference>
<evidence type="ECO:0000259" key="7">
    <source>
        <dbReference type="Pfam" id="PF18052"/>
    </source>
</evidence>
<evidence type="ECO:0000256" key="5">
    <source>
        <dbReference type="ARBA" id="ARBA00022821"/>
    </source>
</evidence>
<feature type="domain" description="Disease resistance N-terminal" evidence="7">
    <location>
        <begin position="11"/>
        <end position="97"/>
    </location>
</feature>
<dbReference type="GO" id="GO:0006952">
    <property type="term" value="P:defense response"/>
    <property type="evidence" value="ECO:0007669"/>
    <property type="project" value="UniProtKB-KW"/>
</dbReference>
<dbReference type="PANTHER" id="PTHR19338:SF74">
    <property type="entry name" value="POWDERY MILDEW RESISTANCE PROTEIN 12-LIKE"/>
    <property type="match status" value="1"/>
</dbReference>
<keyword evidence="2" id="KW-0433">Leucine-rich repeat</keyword>
<keyword evidence="3" id="KW-0677">Repeat</keyword>
<dbReference type="Pfam" id="PF18052">
    <property type="entry name" value="Rx_N"/>
    <property type="match status" value="1"/>
</dbReference>